<evidence type="ECO:0000313" key="5">
    <source>
        <dbReference type="Proteomes" id="UP000673691"/>
    </source>
</evidence>
<keyword evidence="1" id="KW-0813">Transport</keyword>
<evidence type="ECO:0000259" key="3">
    <source>
        <dbReference type="PROSITE" id="PS50969"/>
    </source>
</evidence>
<comment type="function">
    <text evidence="1">Essential component of the TIM23 complex, a complex that mediates the translocation of transit peptide-containing proteins across the mitochondrial inner membrane.</text>
</comment>
<dbReference type="EMBL" id="JAEFCI010011426">
    <property type="protein sequence ID" value="KAG5456628.1"/>
    <property type="molecule type" value="Genomic_DNA"/>
</dbReference>
<evidence type="ECO:0000256" key="2">
    <source>
        <dbReference type="SAM" id="MobiDB-lite"/>
    </source>
</evidence>
<comment type="subcellular location">
    <subcellularLocation>
        <location evidence="1">Mitochondrion inner membrane</location>
        <topology evidence="1">Single-pass membrane protein</topology>
    </subcellularLocation>
</comment>
<keyword evidence="1" id="KW-0809">Transit peptide</keyword>
<keyword evidence="1" id="KW-0653">Protein transport</keyword>
<evidence type="ECO:0000256" key="1">
    <source>
        <dbReference type="RuleBase" id="RU365079"/>
    </source>
</evidence>
<dbReference type="Proteomes" id="UP000673691">
    <property type="component" value="Unassembled WGS sequence"/>
</dbReference>
<comment type="caution">
    <text evidence="4">The sequence shown here is derived from an EMBL/GenBank/DDBJ whole genome shotgun (WGS) entry which is preliminary data.</text>
</comment>
<dbReference type="GO" id="GO:0015031">
    <property type="term" value="P:protein transport"/>
    <property type="evidence" value="ECO:0007669"/>
    <property type="project" value="UniProtKB-KW"/>
</dbReference>
<feature type="region of interest" description="Disordered" evidence="2">
    <location>
        <begin position="220"/>
        <end position="345"/>
    </location>
</feature>
<dbReference type="InterPro" id="IPR036412">
    <property type="entry name" value="HAD-like_sf"/>
</dbReference>
<dbReference type="SUPFAM" id="SSF56784">
    <property type="entry name" value="HAD-like"/>
    <property type="match status" value="1"/>
</dbReference>
<dbReference type="PANTHER" id="PTHR12210">
    <property type="entry name" value="DULLARD PROTEIN PHOSPHATASE"/>
    <property type="match status" value="1"/>
</dbReference>
<keyword evidence="1" id="KW-0811">Translocation</keyword>
<dbReference type="Gene3D" id="3.40.50.1000">
    <property type="entry name" value="HAD superfamily/HAD-like"/>
    <property type="match status" value="1"/>
</dbReference>
<dbReference type="InterPro" id="IPR023214">
    <property type="entry name" value="HAD_sf"/>
</dbReference>
<dbReference type="InterPro" id="IPR004274">
    <property type="entry name" value="FCP1_dom"/>
</dbReference>
<feature type="domain" description="FCP1 homology" evidence="3">
    <location>
        <begin position="357"/>
        <end position="527"/>
    </location>
</feature>
<dbReference type="OrthoDB" id="1711508at2759"/>
<dbReference type="Pfam" id="PF03031">
    <property type="entry name" value="NIF"/>
    <property type="match status" value="1"/>
</dbReference>
<accession>A0A8H7ZNA3</accession>
<feature type="compositionally biased region" description="Basic and acidic residues" evidence="2">
    <location>
        <begin position="254"/>
        <end position="268"/>
    </location>
</feature>
<dbReference type="InterPro" id="IPR050365">
    <property type="entry name" value="TIM50"/>
</dbReference>
<proteinExistence type="inferred from homology"/>
<organism evidence="4 5">
    <name type="scientific">Olpidium bornovanus</name>
    <dbReference type="NCBI Taxonomy" id="278681"/>
    <lineage>
        <taxon>Eukaryota</taxon>
        <taxon>Fungi</taxon>
        <taxon>Fungi incertae sedis</taxon>
        <taxon>Olpidiomycota</taxon>
        <taxon>Olpidiomycotina</taxon>
        <taxon>Olpidiomycetes</taxon>
        <taxon>Olpidiales</taxon>
        <taxon>Olpidiaceae</taxon>
        <taxon>Olpidium</taxon>
    </lineage>
</organism>
<dbReference type="GO" id="GO:0005744">
    <property type="term" value="C:TIM23 mitochondrial import inner membrane translocase complex"/>
    <property type="evidence" value="ECO:0007669"/>
    <property type="project" value="UniProtKB-UniRule"/>
</dbReference>
<protein>
    <recommendedName>
        <fullName evidence="1">Mitochondrial import inner membrane translocase subunit TIM50</fullName>
    </recommendedName>
</protein>
<evidence type="ECO:0000313" key="4">
    <source>
        <dbReference type="EMBL" id="KAG5456628.1"/>
    </source>
</evidence>
<gene>
    <name evidence="4" type="ORF">BJ554DRAFT_3579</name>
</gene>
<dbReference type="SMART" id="SM00577">
    <property type="entry name" value="CPDc"/>
    <property type="match status" value="1"/>
</dbReference>
<sequence>MLDQASLVKDAWEGAGRAVGCGGRNAASRAPALSGGAFQQPVAGYLPGVRRPAGSSPAGGGFALDGLLCEPSGLLQAGGGGGAWFGRPPPALAGAAGPQLGLMDYPAGWSGFGAFPPFALPTGAELAAAAAAAGFAGDGRCPNGVPLPSDGWWPPFSGWQQPANPFAPPPPPLSPCAFPPPAGFPVPAAVSSAARDEPPPPRAPRGLLAALLQSPPLAAMSRPAVESDSGSPPSPRPNASPLAARRAPQAQTSEYDRGNCRDPAENRLRHGCGPSFRRQSAASKRSPDHRGRGAERHSGAEQSPDPQNRRNHSAVPKQRGADSTADPELCPRKSTSSASRPSKSYLSQAFRAPGELSKPNRKLCLLDLNGTLIYRKRAPDTGQLLDWRLRPHLGEFIEYLFMNFEVMVWSSATTRNVRRMVSAAFPSWAISRLIAVWDRSFFNLPAALYSSKLVTIKDLQAVWDKVPCPAGAPAAWDQSNTILIDDSAEKAVLQPYNCVLLKSFDLASAASGADRELKNVRKYLEALLPQRDVS</sequence>
<feature type="compositionally biased region" description="Low complexity" evidence="2">
    <location>
        <begin position="332"/>
        <end position="344"/>
    </location>
</feature>
<feature type="non-terminal residue" evidence="4">
    <location>
        <position position="534"/>
    </location>
</feature>
<comment type="similarity">
    <text evidence="1">Belongs to the TIM50 family.</text>
</comment>
<comment type="subunit">
    <text evidence="1">Component of the TIM23 complex.</text>
</comment>
<reference evidence="4 5" key="1">
    <citation type="journal article" name="Sci. Rep.">
        <title>Genome-scale phylogenetic analyses confirm Olpidium as the closest living zoosporic fungus to the non-flagellated, terrestrial fungi.</title>
        <authorList>
            <person name="Chang Y."/>
            <person name="Rochon D."/>
            <person name="Sekimoto S."/>
            <person name="Wang Y."/>
            <person name="Chovatia M."/>
            <person name="Sandor L."/>
            <person name="Salamov A."/>
            <person name="Grigoriev I.V."/>
            <person name="Stajich J.E."/>
            <person name="Spatafora J.W."/>
        </authorList>
    </citation>
    <scope>NUCLEOTIDE SEQUENCE [LARGE SCALE GENOMIC DNA]</scope>
    <source>
        <strain evidence="4">S191</strain>
    </source>
</reference>
<keyword evidence="5" id="KW-1185">Reference proteome</keyword>
<name>A0A8H7ZNA3_9FUNG</name>
<keyword evidence="1" id="KW-0496">Mitochondrion</keyword>
<feature type="compositionally biased region" description="Basic and acidic residues" evidence="2">
    <location>
        <begin position="285"/>
        <end position="299"/>
    </location>
</feature>
<feature type="compositionally biased region" description="Pro residues" evidence="2">
    <location>
        <begin position="165"/>
        <end position="174"/>
    </location>
</feature>
<dbReference type="PROSITE" id="PS50969">
    <property type="entry name" value="FCP1"/>
    <property type="match status" value="1"/>
</dbReference>
<feature type="region of interest" description="Disordered" evidence="2">
    <location>
        <begin position="154"/>
        <end position="174"/>
    </location>
</feature>
<dbReference type="AlphaFoldDB" id="A0A8H7ZNA3"/>